<evidence type="ECO:0000256" key="2">
    <source>
        <dbReference type="ARBA" id="ARBA00004170"/>
    </source>
</evidence>
<evidence type="ECO:0000256" key="7">
    <source>
        <dbReference type="ARBA" id="ARBA00022842"/>
    </source>
</evidence>
<evidence type="ECO:0000256" key="3">
    <source>
        <dbReference type="ARBA" id="ARBA00005005"/>
    </source>
</evidence>
<feature type="domain" description="AMP-binding enzyme C-terminal" evidence="13">
    <location>
        <begin position="480"/>
        <end position="554"/>
    </location>
</feature>
<evidence type="ECO:0000256" key="1">
    <source>
        <dbReference type="ARBA" id="ARBA00001946"/>
    </source>
</evidence>
<evidence type="ECO:0000256" key="4">
    <source>
        <dbReference type="ARBA" id="ARBA00022598"/>
    </source>
</evidence>
<comment type="cofactor">
    <cofactor evidence="1">
        <name>Mg(2+)</name>
        <dbReference type="ChEBI" id="CHEBI:18420"/>
    </cofactor>
</comment>
<keyword evidence="4 14" id="KW-0436">Ligase</keyword>
<reference evidence="14" key="1">
    <citation type="submission" date="2018-10" db="EMBL/GenBank/DDBJ databases">
        <authorList>
            <person name="Plewniak F."/>
        </authorList>
    </citation>
    <scope>NUCLEOTIDE SEQUENCE</scope>
</reference>
<dbReference type="InterPro" id="IPR045851">
    <property type="entry name" value="AMP-bd_C_sf"/>
</dbReference>
<dbReference type="InterPro" id="IPR050237">
    <property type="entry name" value="ATP-dep_AMP-bd_enzyme"/>
</dbReference>
<dbReference type="GO" id="GO:0016020">
    <property type="term" value="C:membrane"/>
    <property type="evidence" value="ECO:0007669"/>
    <property type="project" value="UniProtKB-SubCell"/>
</dbReference>
<dbReference type="InterPro" id="IPR042099">
    <property type="entry name" value="ANL_N_sf"/>
</dbReference>
<dbReference type="InterPro" id="IPR025110">
    <property type="entry name" value="AMP-bd_C"/>
</dbReference>
<evidence type="ECO:0000256" key="11">
    <source>
        <dbReference type="ARBA" id="ARBA00042773"/>
    </source>
</evidence>
<comment type="subcellular location">
    <subcellularLocation>
        <location evidence="2">Membrane</location>
        <topology evidence="2">Peripheral membrane protein</topology>
    </subcellularLocation>
</comment>
<dbReference type="PANTHER" id="PTHR43767">
    <property type="entry name" value="LONG-CHAIN-FATTY-ACID--COA LIGASE"/>
    <property type="match status" value="1"/>
</dbReference>
<evidence type="ECO:0000256" key="9">
    <source>
        <dbReference type="ARBA" id="ARBA00026121"/>
    </source>
</evidence>
<dbReference type="EC" id="6.2.1.3" evidence="9"/>
<keyword evidence="7" id="KW-0460">Magnesium</keyword>
<name>A0A3P3ZQM4_9ZZZZ</name>
<dbReference type="Pfam" id="PF13193">
    <property type="entry name" value="AMP-binding_C"/>
    <property type="match status" value="1"/>
</dbReference>
<keyword evidence="6" id="KW-0067">ATP-binding</keyword>
<dbReference type="Pfam" id="PF00501">
    <property type="entry name" value="AMP-binding"/>
    <property type="match status" value="1"/>
</dbReference>
<dbReference type="InterPro" id="IPR000873">
    <property type="entry name" value="AMP-dep_synth/lig_dom"/>
</dbReference>
<organism evidence="14">
    <name type="scientific">mine drainage metagenome</name>
    <dbReference type="NCBI Taxonomy" id="410659"/>
    <lineage>
        <taxon>unclassified sequences</taxon>
        <taxon>metagenomes</taxon>
        <taxon>ecological metagenomes</taxon>
    </lineage>
</organism>
<dbReference type="PANTHER" id="PTHR43767:SF8">
    <property type="entry name" value="LONG-CHAIN-FATTY-ACID--COA LIGASE"/>
    <property type="match status" value="1"/>
</dbReference>
<proteinExistence type="predicted"/>
<dbReference type="FunFam" id="3.30.300.30:FF:000006">
    <property type="entry name" value="Long-chain-fatty-acid--CoA ligase FadD"/>
    <property type="match status" value="1"/>
</dbReference>
<dbReference type="GO" id="GO:0004467">
    <property type="term" value="F:long-chain fatty acid-CoA ligase activity"/>
    <property type="evidence" value="ECO:0007669"/>
    <property type="project" value="UniProtKB-EC"/>
</dbReference>
<evidence type="ECO:0000256" key="8">
    <source>
        <dbReference type="ARBA" id="ARBA00023136"/>
    </source>
</evidence>
<evidence type="ECO:0000313" key="14">
    <source>
        <dbReference type="EMBL" id="VAY89207.1"/>
    </source>
</evidence>
<dbReference type="InterPro" id="IPR020845">
    <property type="entry name" value="AMP-binding_CS"/>
</dbReference>
<accession>A0A3P3ZQM4</accession>
<sequence>MEVYFQLCEAKGTSHHFMETSSLFPSESCFESASLETLDRMLGQACRTFAQHDAFHCLGQTFSYEMIEGWALHFASWLQDQGLTVGTRVAVMLPNLPQYPVVVYGILRAGGVVVNCNPLYTPRELEFQLRDAEAEYLVVLENFAHTVAQARVPSLRHVIVTQVGDLMGLRGTVINLVLRYWKKAIPAWHMDAVFSFPTVLEQGKNRPFTCPSLTPEHLAFLQYTGGTTGRAKGAMLSHHNIMANLGQVGIWHGQHLVPGQEKVVTALPLYHIFALTANCLLFWKLGATNLLIPNPRDIPGLVRALKPYPMSIFTGVNTLFDALLSNPAFAHLDFSHLKSTLGGGMAVKHEVAHHWQIVTGCCINQAYGLTETSPGVCLNPFDVQTFDGSVGQPLPYTEISLRNDEGNEVPPAASGEVCIRGPQVMSGYWQQPEETSQAFWPDGYFRSGDIGHWNPTGTLTLLDRKKDMIKVSGFNVYPNEIEEILSHHPGIAEVAAIGVEDVHSGEAITVFVVRRDPNLTEQALLAWCHQELTGYKIPRHIEFRTELPHSTVGKVLRRALKATA</sequence>
<gene>
    <name evidence="14" type="primary">fadD</name>
    <name evidence="14" type="ORF">CARN8_580002</name>
</gene>
<dbReference type="CDD" id="cd05936">
    <property type="entry name" value="FC-FACS_FadD_like"/>
    <property type="match status" value="1"/>
</dbReference>
<comment type="pathway">
    <text evidence="3">Lipid metabolism; fatty acid beta-oxidation.</text>
</comment>
<keyword evidence="5" id="KW-0547">Nucleotide-binding</keyword>
<evidence type="ECO:0000259" key="12">
    <source>
        <dbReference type="Pfam" id="PF00501"/>
    </source>
</evidence>
<feature type="domain" description="AMP-dependent synthetase/ligase" evidence="12">
    <location>
        <begin position="45"/>
        <end position="429"/>
    </location>
</feature>
<dbReference type="Gene3D" id="3.40.50.12780">
    <property type="entry name" value="N-terminal domain of ligase-like"/>
    <property type="match status" value="1"/>
</dbReference>
<evidence type="ECO:0000259" key="13">
    <source>
        <dbReference type="Pfam" id="PF13193"/>
    </source>
</evidence>
<dbReference type="SUPFAM" id="SSF56801">
    <property type="entry name" value="Acetyl-CoA synthetase-like"/>
    <property type="match status" value="1"/>
</dbReference>
<keyword evidence="8" id="KW-0472">Membrane</keyword>
<evidence type="ECO:0000256" key="10">
    <source>
        <dbReference type="ARBA" id="ARBA00039545"/>
    </source>
</evidence>
<dbReference type="AlphaFoldDB" id="A0A3P3ZQM4"/>
<dbReference type="GO" id="GO:0005524">
    <property type="term" value="F:ATP binding"/>
    <property type="evidence" value="ECO:0007669"/>
    <property type="project" value="UniProtKB-KW"/>
</dbReference>
<dbReference type="EMBL" id="UOYP01000534">
    <property type="protein sequence ID" value="VAY89207.1"/>
    <property type="molecule type" value="Genomic_DNA"/>
</dbReference>
<dbReference type="Gene3D" id="3.30.300.30">
    <property type="match status" value="1"/>
</dbReference>
<evidence type="ECO:0000256" key="6">
    <source>
        <dbReference type="ARBA" id="ARBA00022840"/>
    </source>
</evidence>
<dbReference type="PROSITE" id="PS00455">
    <property type="entry name" value="AMP_BINDING"/>
    <property type="match status" value="1"/>
</dbReference>
<evidence type="ECO:0000256" key="5">
    <source>
        <dbReference type="ARBA" id="ARBA00022741"/>
    </source>
</evidence>
<protein>
    <recommendedName>
        <fullName evidence="10">Long-chain-fatty-acid--CoA ligase</fullName>
        <ecNumber evidence="9">6.2.1.3</ecNumber>
    </recommendedName>
    <alternativeName>
        <fullName evidence="11">Long-chain acyl-CoA synthetase</fullName>
    </alternativeName>
</protein>